<dbReference type="Proteomes" id="UP000646548">
    <property type="component" value="Unassembled WGS sequence"/>
</dbReference>
<organism evidence="2 3">
    <name type="scientific">Oryzias melastigma</name>
    <name type="common">Marine medaka</name>
    <dbReference type="NCBI Taxonomy" id="30732"/>
    <lineage>
        <taxon>Eukaryota</taxon>
        <taxon>Metazoa</taxon>
        <taxon>Chordata</taxon>
        <taxon>Craniata</taxon>
        <taxon>Vertebrata</taxon>
        <taxon>Euteleostomi</taxon>
        <taxon>Actinopterygii</taxon>
        <taxon>Neopterygii</taxon>
        <taxon>Teleostei</taxon>
        <taxon>Neoteleostei</taxon>
        <taxon>Acanthomorphata</taxon>
        <taxon>Ovalentaria</taxon>
        <taxon>Atherinomorphae</taxon>
        <taxon>Beloniformes</taxon>
        <taxon>Adrianichthyidae</taxon>
        <taxon>Oryziinae</taxon>
        <taxon>Oryzias</taxon>
    </lineage>
</organism>
<name>A0A834F2V8_ORYME</name>
<comment type="caution">
    <text evidence="2">The sequence shown here is derived from an EMBL/GenBank/DDBJ whole genome shotgun (WGS) entry which is preliminary data.</text>
</comment>
<feature type="compositionally biased region" description="Basic and acidic residues" evidence="1">
    <location>
        <begin position="8"/>
        <end position="24"/>
    </location>
</feature>
<reference evidence="2" key="1">
    <citation type="journal article" name="BMC Genomics">
        <title>Long-read sequencing and de novo genome assembly of marine medaka (Oryzias melastigma).</title>
        <authorList>
            <person name="Liang P."/>
            <person name="Saqib H.S.A."/>
            <person name="Ni X."/>
            <person name="Shen Y."/>
        </authorList>
    </citation>
    <scope>NUCLEOTIDE SEQUENCE</scope>
    <source>
        <strain evidence="2">Bigg-433</strain>
    </source>
</reference>
<accession>A0A834F2V8</accession>
<dbReference type="AlphaFoldDB" id="A0A834F2V8"/>
<protein>
    <submittedName>
        <fullName evidence="2">Uncharacterized protein</fullName>
    </submittedName>
</protein>
<dbReference type="EMBL" id="WKFB01000677">
    <property type="protein sequence ID" value="KAF6718861.1"/>
    <property type="molecule type" value="Genomic_DNA"/>
</dbReference>
<evidence type="ECO:0000256" key="1">
    <source>
        <dbReference type="SAM" id="MobiDB-lite"/>
    </source>
</evidence>
<gene>
    <name evidence="2" type="ORF">FQA47_013597</name>
</gene>
<feature type="region of interest" description="Disordered" evidence="1">
    <location>
        <begin position="1"/>
        <end position="47"/>
    </location>
</feature>
<evidence type="ECO:0000313" key="2">
    <source>
        <dbReference type="EMBL" id="KAF6718861.1"/>
    </source>
</evidence>
<proteinExistence type="predicted"/>
<sequence length="251" mass="27496">MLGASRQTPEEQHQHQQRGEERSGWRRRAPAEARAPPVHRGFQHLRDPDTKTYQLDLHSWHQRFVDTKAVKMSCRRVQDRPPPPSCSSSWLPSLSLLPSADLPAFLRSGASVQRGAGELSAHTDGRGDRDLLHSLNSTKVFGQEEQVQMGVRTAEENFYAVGIKASGRKEKTSEAVNLQLYADKDPGVVASHSKKEEVLVLGQWQAQESGHGRGGAVFRPPRSNGTEVGAGGPGAWVSPEELPDCQSSDPG</sequence>
<feature type="region of interest" description="Disordered" evidence="1">
    <location>
        <begin position="205"/>
        <end position="251"/>
    </location>
</feature>
<evidence type="ECO:0000313" key="3">
    <source>
        <dbReference type="Proteomes" id="UP000646548"/>
    </source>
</evidence>